<evidence type="ECO:0000313" key="10">
    <source>
        <dbReference type="EMBL" id="CEJ07886.1"/>
    </source>
</evidence>
<reference evidence="9" key="2">
    <citation type="submission" date="2020-01" db="EMBL/GenBank/DDBJ databases">
        <authorList>
            <person name="Hornung B."/>
        </authorList>
    </citation>
    <scope>NUCLEOTIDE SEQUENCE</scope>
    <source>
        <strain evidence="9">PacBioINE</strain>
    </source>
</reference>
<feature type="domain" description="Major facilitator superfamily (MFS) profile" evidence="8">
    <location>
        <begin position="17"/>
        <end position="469"/>
    </location>
</feature>
<keyword evidence="3" id="KW-1003">Cell membrane</keyword>
<dbReference type="InterPro" id="IPR020846">
    <property type="entry name" value="MFS_dom"/>
</dbReference>
<comment type="subcellular location">
    <subcellularLocation>
        <location evidence="1">Cell membrane</location>
        <topology evidence="1">Multi-pass membrane protein</topology>
    </subcellularLocation>
</comment>
<feature type="transmembrane region" description="Helical" evidence="7">
    <location>
        <begin position="361"/>
        <end position="379"/>
    </location>
</feature>
<evidence type="ECO:0000256" key="2">
    <source>
        <dbReference type="ARBA" id="ARBA00022448"/>
    </source>
</evidence>
<dbReference type="GO" id="GO:0005886">
    <property type="term" value="C:plasma membrane"/>
    <property type="evidence" value="ECO:0007669"/>
    <property type="project" value="UniProtKB-SubCell"/>
</dbReference>
<dbReference type="GO" id="GO:0022857">
    <property type="term" value="F:transmembrane transporter activity"/>
    <property type="evidence" value="ECO:0007669"/>
    <property type="project" value="InterPro"/>
</dbReference>
<keyword evidence="2" id="KW-0813">Transport</keyword>
<protein>
    <submittedName>
        <fullName evidence="10">Multidrug resistance protein stp</fullName>
    </submittedName>
    <submittedName>
        <fullName evidence="9">Tetracycline resistance protein TetB signature</fullName>
    </submittedName>
</protein>
<feature type="transmembrane region" description="Helical" evidence="7">
    <location>
        <begin position="336"/>
        <end position="355"/>
    </location>
</feature>
<dbReference type="EMBL" id="LR746496">
    <property type="protein sequence ID" value="CAA7600364.1"/>
    <property type="molecule type" value="Genomic_DNA"/>
</dbReference>
<feature type="transmembrane region" description="Helical" evidence="7">
    <location>
        <begin position="400"/>
        <end position="421"/>
    </location>
</feature>
<feature type="transmembrane region" description="Helical" evidence="7">
    <location>
        <begin position="82"/>
        <end position="109"/>
    </location>
</feature>
<keyword evidence="11" id="KW-1185">Reference proteome</keyword>
<dbReference type="Proteomes" id="UP000836597">
    <property type="component" value="Chromosome"/>
</dbReference>
<feature type="transmembrane region" description="Helical" evidence="7">
    <location>
        <begin position="171"/>
        <end position="191"/>
    </location>
</feature>
<feature type="transmembrane region" description="Helical" evidence="7">
    <location>
        <begin position="55"/>
        <end position="75"/>
    </location>
</feature>
<name>A0A8S0WM42_9FIRM</name>
<dbReference type="Gene3D" id="1.20.1250.20">
    <property type="entry name" value="MFS general substrate transporter like domains"/>
    <property type="match status" value="1"/>
</dbReference>
<dbReference type="Gene3D" id="1.20.1720.10">
    <property type="entry name" value="Multidrug resistance protein D"/>
    <property type="match status" value="1"/>
</dbReference>
<keyword evidence="5 7" id="KW-1133">Transmembrane helix</keyword>
<evidence type="ECO:0000313" key="9">
    <source>
        <dbReference type="EMBL" id="CAA7600364.1"/>
    </source>
</evidence>
<proteinExistence type="predicted"/>
<evidence type="ECO:0000313" key="11">
    <source>
        <dbReference type="Proteomes" id="UP001071230"/>
    </source>
</evidence>
<evidence type="ECO:0000256" key="7">
    <source>
        <dbReference type="SAM" id="Phobius"/>
    </source>
</evidence>
<evidence type="ECO:0000256" key="5">
    <source>
        <dbReference type="ARBA" id="ARBA00022989"/>
    </source>
</evidence>
<accession>A0A8S0WM42</accession>
<evidence type="ECO:0000256" key="6">
    <source>
        <dbReference type="ARBA" id="ARBA00023136"/>
    </source>
</evidence>
<dbReference type="Pfam" id="PF07690">
    <property type="entry name" value="MFS_1"/>
    <property type="match status" value="1"/>
</dbReference>
<organism evidence="9">
    <name type="scientific">Acididesulfobacillus acetoxydans</name>
    <dbReference type="NCBI Taxonomy" id="1561005"/>
    <lineage>
        <taxon>Bacteria</taxon>
        <taxon>Bacillati</taxon>
        <taxon>Bacillota</taxon>
        <taxon>Clostridia</taxon>
        <taxon>Eubacteriales</taxon>
        <taxon>Peptococcaceae</taxon>
        <taxon>Acididesulfobacillus</taxon>
    </lineage>
</organism>
<sequence length="482" mass="51663">MGENIPLRKRENYHWFVVGTVCIGAFMAALDASIINVAMPTMSQGFSVGMDKVEWVSIAYLLTLTSLLTLLGSLSDRLGRKFFYTIGFGIFGLGSGLCGIAGAIPILIAARVLQAIGAAMLQANSVAIITSAVPPTSRGKAIGIQGSAQAIGLSIGPTVGGLMIANFSWRFIFYVNIPVAIAGTVIAAFILPRDKPNPHSSRFDYWGAIFLTPALILLVLIFKDGYKVGWLSPMILLEFLATAMFLVLFVIREKKCQSPMISLSLFKIKAFTSGNISGLLSYSLMFGIIFLMPFYLDWILKLPPFYVGLILTVVSVSMFIMSPISGAIADRIGTRILTSAGMIVASMGAGVLIFLGRRTSVFIDLAGLIMVGVGMGLFTPPNNSSVMGSAPPEHVGVAGGILNMSRSLGMSMGVAIAGTLYNSDFHSFHLIKHTLVRARILAFHLGFEGMAAMGIIAALICIFVYSRTKPNKLSPDQYVSFH</sequence>
<feature type="transmembrane region" description="Helical" evidence="7">
    <location>
        <begin position="203"/>
        <end position="222"/>
    </location>
</feature>
<feature type="transmembrane region" description="Helical" evidence="7">
    <location>
        <begin position="272"/>
        <end position="296"/>
    </location>
</feature>
<dbReference type="NCBIfam" id="TIGR00711">
    <property type="entry name" value="efflux_EmrB"/>
    <property type="match status" value="1"/>
</dbReference>
<feature type="transmembrane region" description="Helical" evidence="7">
    <location>
        <begin position="146"/>
        <end position="165"/>
    </location>
</feature>
<dbReference type="InterPro" id="IPR004638">
    <property type="entry name" value="EmrB-like"/>
</dbReference>
<dbReference type="PANTHER" id="PTHR42718">
    <property type="entry name" value="MAJOR FACILITATOR SUPERFAMILY MULTIDRUG TRANSPORTER MFSC"/>
    <property type="match status" value="1"/>
</dbReference>
<dbReference type="SUPFAM" id="SSF103473">
    <property type="entry name" value="MFS general substrate transporter"/>
    <property type="match status" value="1"/>
</dbReference>
<keyword evidence="6 7" id="KW-0472">Membrane</keyword>
<evidence type="ECO:0000256" key="4">
    <source>
        <dbReference type="ARBA" id="ARBA00022692"/>
    </source>
</evidence>
<dbReference type="EMBL" id="CDGJ01000068">
    <property type="protein sequence ID" value="CEJ07886.1"/>
    <property type="molecule type" value="Genomic_DNA"/>
</dbReference>
<evidence type="ECO:0000256" key="3">
    <source>
        <dbReference type="ARBA" id="ARBA00022475"/>
    </source>
</evidence>
<dbReference type="Proteomes" id="UP001071230">
    <property type="component" value="Unassembled WGS sequence"/>
</dbReference>
<dbReference type="RefSeq" id="WP_240984050.1">
    <property type="nucleotide sequence ID" value="NZ_CDGJ01000068.1"/>
</dbReference>
<feature type="transmembrane region" description="Helical" evidence="7">
    <location>
        <begin position="302"/>
        <end position="324"/>
    </location>
</feature>
<dbReference type="PANTHER" id="PTHR42718:SF46">
    <property type="entry name" value="BLR6921 PROTEIN"/>
    <property type="match status" value="1"/>
</dbReference>
<feature type="transmembrane region" description="Helical" evidence="7">
    <location>
        <begin position="228"/>
        <end position="251"/>
    </location>
</feature>
<reference evidence="10" key="1">
    <citation type="submission" date="2014-11" db="EMBL/GenBank/DDBJ databases">
        <authorList>
            <person name="Hornung B.V."/>
        </authorList>
    </citation>
    <scope>NUCLEOTIDE SEQUENCE</scope>
    <source>
        <strain evidence="10">INE</strain>
    </source>
</reference>
<dbReference type="CDD" id="cd17321">
    <property type="entry name" value="MFS_MMR_MDR_like"/>
    <property type="match status" value="1"/>
</dbReference>
<dbReference type="AlphaFoldDB" id="A0A8S0WM42"/>
<keyword evidence="4 7" id="KW-0812">Transmembrane</keyword>
<feature type="transmembrane region" description="Helical" evidence="7">
    <location>
        <begin position="441"/>
        <end position="465"/>
    </location>
</feature>
<dbReference type="KEGG" id="aacx:DEACI_1017"/>
<dbReference type="PROSITE" id="PS50850">
    <property type="entry name" value="MFS"/>
    <property type="match status" value="1"/>
</dbReference>
<evidence type="ECO:0000256" key="1">
    <source>
        <dbReference type="ARBA" id="ARBA00004651"/>
    </source>
</evidence>
<evidence type="ECO:0000259" key="8">
    <source>
        <dbReference type="PROSITE" id="PS50850"/>
    </source>
</evidence>
<dbReference type="InterPro" id="IPR036259">
    <property type="entry name" value="MFS_trans_sf"/>
</dbReference>
<dbReference type="InterPro" id="IPR011701">
    <property type="entry name" value="MFS"/>
</dbReference>
<dbReference type="PRINTS" id="PR01036">
    <property type="entry name" value="TCRTETB"/>
</dbReference>
<gene>
    <name evidence="9" type="ORF">DEACI_1017</name>
    <name evidence="10" type="ORF">DEACI_2354</name>
</gene>
<feature type="transmembrane region" description="Helical" evidence="7">
    <location>
        <begin position="12"/>
        <end position="35"/>
    </location>
</feature>